<evidence type="ECO:0000256" key="1">
    <source>
        <dbReference type="ARBA" id="ARBA00008356"/>
    </source>
</evidence>
<feature type="domain" description="DNA replication factor Cdt1 C-terminal" evidence="4">
    <location>
        <begin position="86"/>
        <end position="165"/>
    </location>
</feature>
<dbReference type="EMBL" id="JAVYJV010000004">
    <property type="protein sequence ID" value="KAK4371684.1"/>
    <property type="molecule type" value="Genomic_DNA"/>
</dbReference>
<name>A0AAE1SJ48_9SOLA</name>
<dbReference type="GO" id="GO:0070182">
    <property type="term" value="F:DNA polymerase binding"/>
    <property type="evidence" value="ECO:0007669"/>
    <property type="project" value="TreeGrafter"/>
</dbReference>
<gene>
    <name evidence="5" type="ORF">RND71_007068</name>
</gene>
<protein>
    <recommendedName>
        <fullName evidence="4">DNA replication factor Cdt1 C-terminal domain-containing protein</fullName>
    </recommendedName>
</protein>
<dbReference type="Proteomes" id="UP001291623">
    <property type="component" value="Unassembled WGS sequence"/>
</dbReference>
<dbReference type="GO" id="GO:0003677">
    <property type="term" value="F:DNA binding"/>
    <property type="evidence" value="ECO:0007669"/>
    <property type="project" value="InterPro"/>
</dbReference>
<dbReference type="GO" id="GO:0000076">
    <property type="term" value="P:DNA replication checkpoint signaling"/>
    <property type="evidence" value="ECO:0007669"/>
    <property type="project" value="TreeGrafter"/>
</dbReference>
<dbReference type="InterPro" id="IPR045173">
    <property type="entry name" value="Cdt1"/>
</dbReference>
<evidence type="ECO:0000313" key="6">
    <source>
        <dbReference type="Proteomes" id="UP001291623"/>
    </source>
</evidence>
<dbReference type="InterPro" id="IPR032054">
    <property type="entry name" value="Cdt1_C"/>
</dbReference>
<evidence type="ECO:0000256" key="3">
    <source>
        <dbReference type="SAM" id="MobiDB-lite"/>
    </source>
</evidence>
<dbReference type="GO" id="GO:0005634">
    <property type="term" value="C:nucleus"/>
    <property type="evidence" value="ECO:0007669"/>
    <property type="project" value="TreeGrafter"/>
</dbReference>
<dbReference type="PANTHER" id="PTHR28637:SF9">
    <property type="entry name" value="CDT1-LIKE PROTEIN A, CHLOROPLASTIC"/>
    <property type="match status" value="1"/>
</dbReference>
<dbReference type="GO" id="GO:0000278">
    <property type="term" value="P:mitotic cell cycle"/>
    <property type="evidence" value="ECO:0007669"/>
    <property type="project" value="TreeGrafter"/>
</dbReference>
<comment type="similarity">
    <text evidence="1">Belongs to the Cdt1 family.</text>
</comment>
<evidence type="ECO:0000313" key="5">
    <source>
        <dbReference type="EMBL" id="KAK4371684.1"/>
    </source>
</evidence>
<evidence type="ECO:0000259" key="4">
    <source>
        <dbReference type="Pfam" id="PF16679"/>
    </source>
</evidence>
<reference evidence="5" key="1">
    <citation type="submission" date="2023-12" db="EMBL/GenBank/DDBJ databases">
        <title>Genome assembly of Anisodus tanguticus.</title>
        <authorList>
            <person name="Wang Y.-J."/>
        </authorList>
    </citation>
    <scope>NUCLEOTIDE SEQUENCE</scope>
    <source>
        <strain evidence="5">KB-2021</strain>
        <tissue evidence="5">Leaf</tissue>
    </source>
</reference>
<dbReference type="GO" id="GO:0071163">
    <property type="term" value="P:DNA replication preinitiation complex assembly"/>
    <property type="evidence" value="ECO:0007669"/>
    <property type="project" value="InterPro"/>
</dbReference>
<dbReference type="PANTHER" id="PTHR28637">
    <property type="entry name" value="DNA REPLICATION FACTOR CDT1"/>
    <property type="match status" value="1"/>
</dbReference>
<feature type="region of interest" description="Disordered" evidence="3">
    <location>
        <begin position="1"/>
        <end position="21"/>
    </location>
</feature>
<dbReference type="Gene3D" id="1.10.10.1420">
    <property type="entry name" value="DNA replication factor Cdt1, C-terminal WH domain"/>
    <property type="match status" value="1"/>
</dbReference>
<proteinExistence type="inferred from homology"/>
<dbReference type="GO" id="GO:0030174">
    <property type="term" value="P:regulation of DNA-templated DNA replication initiation"/>
    <property type="evidence" value="ECO:0007669"/>
    <property type="project" value="InterPro"/>
</dbReference>
<evidence type="ECO:0000256" key="2">
    <source>
        <dbReference type="ARBA" id="ARBA00023306"/>
    </source>
</evidence>
<dbReference type="InterPro" id="IPR038090">
    <property type="entry name" value="Cdt1_C_WH_dom_sf"/>
</dbReference>
<accession>A0AAE1SJ48</accession>
<sequence length="189" mass="21589">MSAPATPMLEPPKRCYMSPDDYPAESPIKLARRSSTRRSLFSNTPLKNANAADQVCESGRFSIDDNILDILPENVLQSLRRDTLHIEEKESKVLTEQNPAISQAKRRKQMIACLHRLFDMIYFLFQSIKHSVMTKEEFMHRVISSHLQITDKSEVEQQLILLQEPASRGTLLLLISNPDAIRSRLAEAK</sequence>
<dbReference type="AlphaFoldDB" id="A0AAE1SJ48"/>
<keyword evidence="2" id="KW-0131">Cell cycle</keyword>
<organism evidence="5 6">
    <name type="scientific">Anisodus tanguticus</name>
    <dbReference type="NCBI Taxonomy" id="243964"/>
    <lineage>
        <taxon>Eukaryota</taxon>
        <taxon>Viridiplantae</taxon>
        <taxon>Streptophyta</taxon>
        <taxon>Embryophyta</taxon>
        <taxon>Tracheophyta</taxon>
        <taxon>Spermatophyta</taxon>
        <taxon>Magnoliopsida</taxon>
        <taxon>eudicotyledons</taxon>
        <taxon>Gunneridae</taxon>
        <taxon>Pentapetalae</taxon>
        <taxon>asterids</taxon>
        <taxon>lamiids</taxon>
        <taxon>Solanales</taxon>
        <taxon>Solanaceae</taxon>
        <taxon>Solanoideae</taxon>
        <taxon>Hyoscyameae</taxon>
        <taxon>Anisodus</taxon>
    </lineage>
</organism>
<keyword evidence="6" id="KW-1185">Reference proteome</keyword>
<dbReference type="Pfam" id="PF16679">
    <property type="entry name" value="CDT1_C"/>
    <property type="match status" value="1"/>
</dbReference>
<comment type="caution">
    <text evidence="5">The sequence shown here is derived from an EMBL/GenBank/DDBJ whole genome shotgun (WGS) entry which is preliminary data.</text>
</comment>